<keyword evidence="12" id="KW-1133">Transmembrane helix</keyword>
<evidence type="ECO:0000313" key="13">
    <source>
        <dbReference type="EMBL" id="RPB06069.1"/>
    </source>
</evidence>
<dbReference type="FunFam" id="1.50.10.20:FF:000006">
    <property type="entry name" value="Mannan endo-1,6-alpha-mannosidase"/>
    <property type="match status" value="1"/>
</dbReference>
<evidence type="ECO:0000256" key="6">
    <source>
        <dbReference type="ARBA" id="ARBA00022801"/>
    </source>
</evidence>
<keyword evidence="14" id="KW-1185">Reference proteome</keyword>
<evidence type="ECO:0000256" key="8">
    <source>
        <dbReference type="ARBA" id="ARBA00023180"/>
    </source>
</evidence>
<reference evidence="13 14" key="1">
    <citation type="journal article" date="2018" name="Nat. Ecol. Evol.">
        <title>Pezizomycetes genomes reveal the molecular basis of ectomycorrhizal truffle lifestyle.</title>
        <authorList>
            <person name="Murat C."/>
            <person name="Payen T."/>
            <person name="Noel B."/>
            <person name="Kuo A."/>
            <person name="Morin E."/>
            <person name="Chen J."/>
            <person name="Kohler A."/>
            <person name="Krizsan K."/>
            <person name="Balestrini R."/>
            <person name="Da Silva C."/>
            <person name="Montanini B."/>
            <person name="Hainaut M."/>
            <person name="Levati E."/>
            <person name="Barry K.W."/>
            <person name="Belfiori B."/>
            <person name="Cichocki N."/>
            <person name="Clum A."/>
            <person name="Dockter R.B."/>
            <person name="Fauchery L."/>
            <person name="Guy J."/>
            <person name="Iotti M."/>
            <person name="Le Tacon F."/>
            <person name="Lindquist E.A."/>
            <person name="Lipzen A."/>
            <person name="Malagnac F."/>
            <person name="Mello A."/>
            <person name="Molinier V."/>
            <person name="Miyauchi S."/>
            <person name="Poulain J."/>
            <person name="Riccioni C."/>
            <person name="Rubini A."/>
            <person name="Sitrit Y."/>
            <person name="Splivallo R."/>
            <person name="Traeger S."/>
            <person name="Wang M."/>
            <person name="Zifcakova L."/>
            <person name="Wipf D."/>
            <person name="Zambonelli A."/>
            <person name="Paolocci F."/>
            <person name="Nowrousian M."/>
            <person name="Ottonello S."/>
            <person name="Baldrian P."/>
            <person name="Spatafora J.W."/>
            <person name="Henrissat B."/>
            <person name="Nagy L.G."/>
            <person name="Aury J.M."/>
            <person name="Wincker P."/>
            <person name="Grigoriev I.V."/>
            <person name="Bonfante P."/>
            <person name="Martin F.M."/>
        </authorList>
    </citation>
    <scope>NUCLEOTIDE SEQUENCE [LARGE SCALE GENOMIC DNA]</scope>
    <source>
        <strain evidence="13 14">120613-1</strain>
    </source>
</reference>
<comment type="catalytic activity">
    <reaction evidence="1 10">
        <text>Random hydrolysis of (1-&gt;6)-alpha-D-mannosidic linkages in unbranched (1-&gt;6)-mannans.</text>
        <dbReference type="EC" id="3.2.1.101"/>
    </reaction>
</comment>
<sequence>MMQFYPGNKTGGIPGLFGDPYYWWESGAVFGSLVDYWAYTGDSSYNPTTSEAILHQVGPDKNFMPPNQSQSLGNDDQCFWALTTMSAAEKKFPNPPEDQPQWLSLSQAVFNTQAARWDPGSCGGGLRWQIIALHSGYSYKNTISAGCFFQLGARLARYTGNATYAEWAEKTFDWTHNVGLATADHRFLDGAQAPKNCTDINRLQWSYNAGMYMAGAAYMYNFTNGAEKWKTQIQGILNGTLQDFFTKAPLSPEGIMYEVACEPYLTCNVDQRSFKAYLSRFMALTVKMAPFTRDTIMPALYTSATAAAKQCSYGEDKNTCGQKWYTNEWDKLWGVGEQISALEVLLSTLIDTLDQPVTQAKGGTSKGDPGAGGGRGITYTGNNGHGGVDGWVNSKGEFVPHTPNKKDKVGSIILTVVTVVGVLWMLWWMAV</sequence>
<keyword evidence="7 12" id="KW-0472">Membrane</keyword>
<dbReference type="EMBL" id="ML120351">
    <property type="protein sequence ID" value="RPB06069.1"/>
    <property type="molecule type" value="Genomic_DNA"/>
</dbReference>
<dbReference type="OrthoDB" id="4187847at2759"/>
<evidence type="ECO:0000256" key="4">
    <source>
        <dbReference type="ARBA" id="ARBA00012350"/>
    </source>
</evidence>
<dbReference type="AlphaFoldDB" id="A0A3N4K9N5"/>
<dbReference type="InterPro" id="IPR008928">
    <property type="entry name" value="6-hairpin_glycosidase_sf"/>
</dbReference>
<dbReference type="STRING" id="1336337.A0A3N4K9N5"/>
<evidence type="ECO:0000313" key="14">
    <source>
        <dbReference type="Proteomes" id="UP000276215"/>
    </source>
</evidence>
<dbReference type="InterPro" id="IPR014480">
    <property type="entry name" value="Mannan-1_6-alpha_mannosidase"/>
</dbReference>
<protein>
    <recommendedName>
        <fullName evidence="4 10">Mannan endo-1,6-alpha-mannosidase</fullName>
        <ecNumber evidence="4 10">3.2.1.101</ecNumber>
    </recommendedName>
</protein>
<dbReference type="GO" id="GO:0012505">
    <property type="term" value="C:endomembrane system"/>
    <property type="evidence" value="ECO:0007669"/>
    <property type="project" value="UniProtKB-SubCell"/>
</dbReference>
<dbReference type="SUPFAM" id="SSF48208">
    <property type="entry name" value="Six-hairpin glycosidases"/>
    <property type="match status" value="1"/>
</dbReference>
<keyword evidence="5" id="KW-0732">Signal</keyword>
<evidence type="ECO:0000256" key="9">
    <source>
        <dbReference type="ARBA" id="ARBA00023295"/>
    </source>
</evidence>
<evidence type="ECO:0000256" key="3">
    <source>
        <dbReference type="ARBA" id="ARBA00009699"/>
    </source>
</evidence>
<evidence type="ECO:0000256" key="5">
    <source>
        <dbReference type="ARBA" id="ARBA00022729"/>
    </source>
</evidence>
<evidence type="ECO:0000256" key="1">
    <source>
        <dbReference type="ARBA" id="ARBA00001452"/>
    </source>
</evidence>
<dbReference type="PANTHER" id="PTHR12145:SF36">
    <property type="entry name" value="MANNAN ENDO-1,6-ALPHA-MANNOSIDASE DCW1"/>
    <property type="match status" value="1"/>
</dbReference>
<keyword evidence="9 10" id="KW-0326">Glycosidase</keyword>
<feature type="region of interest" description="Disordered" evidence="11">
    <location>
        <begin position="358"/>
        <end position="379"/>
    </location>
</feature>
<accession>A0A3N4K9N5</accession>
<keyword evidence="6 10" id="KW-0378">Hydrolase</keyword>
<dbReference type="Gene3D" id="1.50.10.20">
    <property type="match status" value="1"/>
</dbReference>
<dbReference type="InterPro" id="IPR005198">
    <property type="entry name" value="Glyco_hydro_76"/>
</dbReference>
<dbReference type="Pfam" id="PF03663">
    <property type="entry name" value="Glyco_hydro_76"/>
    <property type="match status" value="1"/>
</dbReference>
<dbReference type="Proteomes" id="UP000276215">
    <property type="component" value="Unassembled WGS sequence"/>
</dbReference>
<dbReference type="PANTHER" id="PTHR12145">
    <property type="entry name" value="MANNAN ENDO-1,6-ALPHA-MANNOSIDASE DCW1"/>
    <property type="match status" value="1"/>
</dbReference>
<comment type="similarity">
    <text evidence="3 10">Belongs to the glycosyl hydrolase 76 family.</text>
</comment>
<dbReference type="GO" id="GO:0009272">
    <property type="term" value="P:fungal-type cell wall biogenesis"/>
    <property type="evidence" value="ECO:0007669"/>
    <property type="project" value="TreeGrafter"/>
</dbReference>
<keyword evidence="12" id="KW-0812">Transmembrane</keyword>
<evidence type="ECO:0000256" key="10">
    <source>
        <dbReference type="PIRNR" id="PIRNR016302"/>
    </source>
</evidence>
<evidence type="ECO:0000256" key="11">
    <source>
        <dbReference type="SAM" id="MobiDB-lite"/>
    </source>
</evidence>
<proteinExistence type="inferred from homology"/>
<name>A0A3N4K9N5_9PEZI</name>
<comment type="subcellular location">
    <subcellularLocation>
        <location evidence="2">Endomembrane system</location>
    </subcellularLocation>
</comment>
<evidence type="ECO:0000256" key="12">
    <source>
        <dbReference type="SAM" id="Phobius"/>
    </source>
</evidence>
<dbReference type="GO" id="GO:0016052">
    <property type="term" value="P:carbohydrate catabolic process"/>
    <property type="evidence" value="ECO:0007669"/>
    <property type="project" value="InterPro"/>
</dbReference>
<organism evidence="13 14">
    <name type="scientific">Choiromyces venosus 120613-1</name>
    <dbReference type="NCBI Taxonomy" id="1336337"/>
    <lineage>
        <taxon>Eukaryota</taxon>
        <taxon>Fungi</taxon>
        <taxon>Dikarya</taxon>
        <taxon>Ascomycota</taxon>
        <taxon>Pezizomycotina</taxon>
        <taxon>Pezizomycetes</taxon>
        <taxon>Pezizales</taxon>
        <taxon>Tuberaceae</taxon>
        <taxon>Choiromyces</taxon>
    </lineage>
</organism>
<dbReference type="EC" id="3.2.1.101" evidence="4 10"/>
<gene>
    <name evidence="13" type="ORF">L873DRAFT_1660802</name>
</gene>
<evidence type="ECO:0000256" key="2">
    <source>
        <dbReference type="ARBA" id="ARBA00004308"/>
    </source>
</evidence>
<dbReference type="GO" id="GO:0008496">
    <property type="term" value="F:mannan endo-1,6-alpha-mannosidase activity"/>
    <property type="evidence" value="ECO:0007669"/>
    <property type="project" value="UniProtKB-UniRule"/>
</dbReference>
<dbReference type="PIRSF" id="PIRSF016302">
    <property type="entry name" value="Man_a_manosd"/>
    <property type="match status" value="1"/>
</dbReference>
<feature type="transmembrane region" description="Helical" evidence="12">
    <location>
        <begin position="409"/>
        <end position="430"/>
    </location>
</feature>
<keyword evidence="8" id="KW-0325">Glycoprotein</keyword>
<evidence type="ECO:0000256" key="7">
    <source>
        <dbReference type="ARBA" id="ARBA00023136"/>
    </source>
</evidence>